<gene>
    <name evidence="1" type="ORF">RJT34_23215</name>
</gene>
<accession>A0AAN9FRN7</accession>
<evidence type="ECO:0000313" key="1">
    <source>
        <dbReference type="EMBL" id="KAK7278190.1"/>
    </source>
</evidence>
<comment type="caution">
    <text evidence="1">The sequence shown here is derived from an EMBL/GenBank/DDBJ whole genome shotgun (WGS) entry which is preliminary data.</text>
</comment>
<name>A0AAN9FRN7_CLITE</name>
<dbReference type="AlphaFoldDB" id="A0AAN9FRN7"/>
<keyword evidence="2" id="KW-1185">Reference proteome</keyword>
<sequence length="67" mass="7715">MCTSHGFSASLPLPSYHCYCNVRFHILQGVQNWPFPFSLNLTTVSHEYIIDQPAKYLPNHIHPKMDA</sequence>
<reference evidence="1 2" key="1">
    <citation type="submission" date="2024-01" db="EMBL/GenBank/DDBJ databases">
        <title>The genomes of 5 underutilized Papilionoideae crops provide insights into root nodulation and disease resistance.</title>
        <authorList>
            <person name="Yuan L."/>
        </authorList>
    </citation>
    <scope>NUCLEOTIDE SEQUENCE [LARGE SCALE GENOMIC DNA]</scope>
    <source>
        <strain evidence="1">LY-2023</strain>
        <tissue evidence="1">Leaf</tissue>
    </source>
</reference>
<evidence type="ECO:0000313" key="2">
    <source>
        <dbReference type="Proteomes" id="UP001359559"/>
    </source>
</evidence>
<protein>
    <submittedName>
        <fullName evidence="1">Uncharacterized protein</fullName>
    </submittedName>
</protein>
<proteinExistence type="predicted"/>
<dbReference type="EMBL" id="JAYKXN010000006">
    <property type="protein sequence ID" value="KAK7278190.1"/>
    <property type="molecule type" value="Genomic_DNA"/>
</dbReference>
<dbReference type="Proteomes" id="UP001359559">
    <property type="component" value="Unassembled WGS sequence"/>
</dbReference>
<organism evidence="1 2">
    <name type="scientific">Clitoria ternatea</name>
    <name type="common">Butterfly pea</name>
    <dbReference type="NCBI Taxonomy" id="43366"/>
    <lineage>
        <taxon>Eukaryota</taxon>
        <taxon>Viridiplantae</taxon>
        <taxon>Streptophyta</taxon>
        <taxon>Embryophyta</taxon>
        <taxon>Tracheophyta</taxon>
        <taxon>Spermatophyta</taxon>
        <taxon>Magnoliopsida</taxon>
        <taxon>eudicotyledons</taxon>
        <taxon>Gunneridae</taxon>
        <taxon>Pentapetalae</taxon>
        <taxon>rosids</taxon>
        <taxon>fabids</taxon>
        <taxon>Fabales</taxon>
        <taxon>Fabaceae</taxon>
        <taxon>Papilionoideae</taxon>
        <taxon>50 kb inversion clade</taxon>
        <taxon>NPAAA clade</taxon>
        <taxon>indigoferoid/millettioid clade</taxon>
        <taxon>Phaseoleae</taxon>
        <taxon>Clitoria</taxon>
    </lineage>
</organism>